<dbReference type="RefSeq" id="WP_079346875.1">
    <property type="nucleotide sequence ID" value="NZ_MVAB01000001.1"/>
</dbReference>
<sequence>MTTLKEILSMDFFSNLQLLNKKGNLEKSLDTVEITETPDVSNFISKNAFVLTTAMAFKNNSQGLCEFIRSLSNASAAGLGIKVGRFLPNVDPCVLDLANDLNFPIVQIPTENTLGDIAHRILGYLWDNQHEQFFYSQETQQELVNLMIHGASVDELIRQLGLMTKQTIFLIDPCGNISSASFLKSDKTMPKKQKKLLEKIRPYQTEQVTNNFSFSLEDVDQTIVNAYPIQSTVYFPYILVIFNVEKMPYPLSQLVIQQGITVLTLTLYNEHKARIKQKRERKELLNYLLHHDSNKNESEWLDYKKHFPILNATYYQVITIQNSQFGNSISNNPNLDAFIYDYLLNYTQNSKHDIALFPTENIDEFIFILYERIRLTEILVALHKDMYEQFNIWLRFGIGHSVATIELLHYSYDESRRCLEEETHKQSIMIESSENSFKSLLKDIPNKDIHYFCTSVLKGLAFPKNQSEYDLRNTLDVYLSRQCEITKTSEVLFVHRNTVKYRLKKCEELFNQSIHDPDFSLQLRIALYLSEEIN</sequence>
<keyword evidence="4" id="KW-1185">Reference proteome</keyword>
<protein>
    <submittedName>
        <fullName evidence="3">PucR family transcriptional regulator</fullName>
    </submittedName>
</protein>
<dbReference type="PANTHER" id="PTHR33744:SF1">
    <property type="entry name" value="DNA-BINDING TRANSCRIPTIONAL ACTIVATOR ADER"/>
    <property type="match status" value="1"/>
</dbReference>
<dbReference type="InterPro" id="IPR025736">
    <property type="entry name" value="PucR_C-HTH_dom"/>
</dbReference>
<evidence type="ECO:0000259" key="1">
    <source>
        <dbReference type="Pfam" id="PF07905"/>
    </source>
</evidence>
<dbReference type="InterPro" id="IPR012914">
    <property type="entry name" value="PucR_dom"/>
</dbReference>
<dbReference type="Gene3D" id="1.10.10.2840">
    <property type="entry name" value="PucR C-terminal helix-turn-helix domain"/>
    <property type="match status" value="1"/>
</dbReference>
<dbReference type="Pfam" id="PF07905">
    <property type="entry name" value="PucR"/>
    <property type="match status" value="1"/>
</dbReference>
<dbReference type="Pfam" id="PF13556">
    <property type="entry name" value="HTH_30"/>
    <property type="match status" value="1"/>
</dbReference>
<accession>A0A1V4DHG4</accession>
<feature type="domain" description="PucR C-terminal helix-turn-helix" evidence="2">
    <location>
        <begin position="471"/>
        <end position="528"/>
    </location>
</feature>
<dbReference type="InterPro" id="IPR051448">
    <property type="entry name" value="CdaR-like_regulators"/>
</dbReference>
<evidence type="ECO:0000259" key="2">
    <source>
        <dbReference type="Pfam" id="PF13556"/>
    </source>
</evidence>
<dbReference type="Proteomes" id="UP000189970">
    <property type="component" value="Unassembled WGS sequence"/>
</dbReference>
<dbReference type="PANTHER" id="PTHR33744">
    <property type="entry name" value="CARBOHYDRATE DIACID REGULATOR"/>
    <property type="match status" value="1"/>
</dbReference>
<name>A0A1V4DHG4_9ENTE</name>
<gene>
    <name evidence="3" type="ORF">BW731_07110</name>
</gene>
<dbReference type="EMBL" id="MVAB01000001">
    <property type="protein sequence ID" value="OPF87955.1"/>
    <property type="molecule type" value="Genomic_DNA"/>
</dbReference>
<reference evidence="3 4" key="1">
    <citation type="submission" date="2017-02" db="EMBL/GenBank/DDBJ databases">
        <title>Vagococcus cremeus sp. nov., isolated from the small intestine of a marten, Martes flavigula.</title>
        <authorList>
            <person name="Tak E.J."/>
            <person name="Bae J.-W."/>
        </authorList>
    </citation>
    <scope>NUCLEOTIDE SEQUENCE [LARGE SCALE GENOMIC DNA]</scope>
    <source>
        <strain evidence="3 4">D7T301</strain>
    </source>
</reference>
<dbReference type="AlphaFoldDB" id="A0A1V4DHG4"/>
<evidence type="ECO:0000313" key="4">
    <source>
        <dbReference type="Proteomes" id="UP000189970"/>
    </source>
</evidence>
<organism evidence="3 4">
    <name type="scientific">Vagococcus martis</name>
    <dbReference type="NCBI Taxonomy" id="1768210"/>
    <lineage>
        <taxon>Bacteria</taxon>
        <taxon>Bacillati</taxon>
        <taxon>Bacillota</taxon>
        <taxon>Bacilli</taxon>
        <taxon>Lactobacillales</taxon>
        <taxon>Enterococcaceae</taxon>
        <taxon>Vagococcus</taxon>
    </lineage>
</organism>
<feature type="domain" description="Purine catabolism PurC-like" evidence="1">
    <location>
        <begin position="6"/>
        <end position="123"/>
    </location>
</feature>
<evidence type="ECO:0000313" key="3">
    <source>
        <dbReference type="EMBL" id="OPF87955.1"/>
    </source>
</evidence>
<proteinExistence type="predicted"/>
<dbReference type="InterPro" id="IPR042070">
    <property type="entry name" value="PucR_C-HTH_sf"/>
</dbReference>
<comment type="caution">
    <text evidence="3">The sequence shown here is derived from an EMBL/GenBank/DDBJ whole genome shotgun (WGS) entry which is preliminary data.</text>
</comment>